<comment type="caution">
    <text evidence="1">The sequence shown here is derived from an EMBL/GenBank/DDBJ whole genome shotgun (WGS) entry which is preliminary data.</text>
</comment>
<reference evidence="2" key="1">
    <citation type="journal article" date="2019" name="Int. J. Syst. Evol. Microbiol.">
        <title>The Global Catalogue of Microorganisms (GCM) 10K type strain sequencing project: providing services to taxonomists for standard genome sequencing and annotation.</title>
        <authorList>
            <consortium name="The Broad Institute Genomics Platform"/>
            <consortium name="The Broad Institute Genome Sequencing Center for Infectious Disease"/>
            <person name="Wu L."/>
            <person name="Ma J."/>
        </authorList>
    </citation>
    <scope>NUCLEOTIDE SEQUENCE [LARGE SCALE GENOMIC DNA]</scope>
    <source>
        <strain evidence="2">NBRC 103627</strain>
    </source>
</reference>
<name>A0ABV8ZH20_9FLAO</name>
<dbReference type="RefSeq" id="WP_379800679.1">
    <property type="nucleotide sequence ID" value="NZ_JBHSFY010000014.1"/>
</dbReference>
<organism evidence="1 2">
    <name type="scientific">Flavobacterium chungangensis</name>
    <dbReference type="NCBI Taxonomy" id="2708132"/>
    <lineage>
        <taxon>Bacteria</taxon>
        <taxon>Pseudomonadati</taxon>
        <taxon>Bacteroidota</taxon>
        <taxon>Flavobacteriia</taxon>
        <taxon>Flavobacteriales</taxon>
        <taxon>Flavobacteriaceae</taxon>
        <taxon>Flavobacterium</taxon>
    </lineage>
</organism>
<sequence>MKIYILSIFYFFFVSKIFSQKKDTLYFGIDKYYTISPTINPDLENETYPEWIKTTNEYMKRTKTNGYIFFIGDIYLTKNLKPKKVLSIKKYIENRKFYFDGKHNQIVDEKKVKDSLIDKYVIYFVNGNEFIKPLQLNYVSYYPRRDKDRNVIENKIKDTLYFKLDNEYIYQSTTDPKWYLIKGSNGNQHIFFQKEGIDRGLTINKLIDLKEFVQSQRFCSKYKKQKLNKTALADFLSNYVVYFVKVDENEFIKVNAGEVVYD</sequence>
<dbReference type="Proteomes" id="UP001596003">
    <property type="component" value="Unassembled WGS sequence"/>
</dbReference>
<accession>A0ABV8ZH20</accession>
<evidence type="ECO:0000313" key="1">
    <source>
        <dbReference type="EMBL" id="MFC4479371.1"/>
    </source>
</evidence>
<proteinExistence type="predicted"/>
<gene>
    <name evidence="1" type="ORF">ACFO3N_19995</name>
</gene>
<keyword evidence="2" id="KW-1185">Reference proteome</keyword>
<evidence type="ECO:0000313" key="2">
    <source>
        <dbReference type="Proteomes" id="UP001596003"/>
    </source>
</evidence>
<protein>
    <submittedName>
        <fullName evidence="1">Uncharacterized protein</fullName>
    </submittedName>
</protein>
<dbReference type="EMBL" id="JBHSFY010000014">
    <property type="protein sequence ID" value="MFC4479371.1"/>
    <property type="molecule type" value="Genomic_DNA"/>
</dbReference>